<protein>
    <submittedName>
        <fullName evidence="1">Putative esterase</fullName>
    </submittedName>
</protein>
<gene>
    <name evidence="1" type="ORF">CARN1_1880</name>
</gene>
<organism evidence="1">
    <name type="scientific">mine drainage metagenome</name>
    <dbReference type="NCBI Taxonomy" id="410659"/>
    <lineage>
        <taxon>unclassified sequences</taxon>
        <taxon>metagenomes</taxon>
        <taxon>ecological metagenomes</taxon>
    </lineage>
</organism>
<evidence type="ECO:0000313" key="1">
    <source>
        <dbReference type="EMBL" id="CBH73993.1"/>
    </source>
</evidence>
<dbReference type="InterPro" id="IPR050583">
    <property type="entry name" value="Mycobacterial_A85_antigen"/>
</dbReference>
<accession>E6PC10</accession>
<dbReference type="PANTHER" id="PTHR48098">
    <property type="entry name" value="ENTEROCHELIN ESTERASE-RELATED"/>
    <property type="match status" value="1"/>
</dbReference>
<dbReference type="AlphaFoldDB" id="E6PC10"/>
<comment type="caution">
    <text evidence="1">The sequence shown here is derived from an EMBL/GenBank/DDBJ whole genome shotgun (WGS) entry which is preliminary data.</text>
</comment>
<name>E6PC10_9ZZZZ</name>
<dbReference type="SUPFAM" id="SSF53474">
    <property type="entry name" value="alpha/beta-Hydrolases"/>
    <property type="match status" value="2"/>
</dbReference>
<proteinExistence type="predicted"/>
<dbReference type="Gene3D" id="3.40.50.1820">
    <property type="entry name" value="alpha/beta hydrolase"/>
    <property type="match status" value="1"/>
</dbReference>
<sequence length="344" mass="38027">MSFRIWSDLLDLRGSLEICTLRSDALASGVLGDPVERFIGVYLPPEYDPYGSQRYASIYCLHGHGSNLVKMLAAGPWERNLVQQADAAMVAGSLPPAILVLVDGATRLGGSQYVDSIQNGYVARHVAVEIVDEIDRRFRSIQRPSARGIVGKSSGGFGALHLAAHFPERFSALASIAGDSYFRLAMPMLFPAAQRAFERYGGEPAAFLEEFQRSSSRRDEDYSALFVLACAAAYSPRSQRALDVAFPFDLLTGEIDDESFARWLAFDPAEYDAERRALLAQLSLCYLDAGRRDEYGLDIAARTLAHRLRESGVRVRSEEFPGGHRNTTERYIGAFTALLEVLDR</sequence>
<dbReference type="Pfam" id="PF00756">
    <property type="entry name" value="Esterase"/>
    <property type="match status" value="1"/>
</dbReference>
<dbReference type="InterPro" id="IPR029058">
    <property type="entry name" value="AB_hydrolase_fold"/>
</dbReference>
<reference evidence="1" key="1">
    <citation type="submission" date="2009-10" db="EMBL/GenBank/DDBJ databases">
        <title>Diversity of trophic interactions inside an arsenic-rich microbial ecosystem.</title>
        <authorList>
            <person name="Bertin P.N."/>
            <person name="Heinrich-Salmeron A."/>
            <person name="Pelletier E."/>
            <person name="Goulhen-Chollet F."/>
            <person name="Arsene-Ploetze F."/>
            <person name="Gallien S."/>
            <person name="Calteau A."/>
            <person name="Vallenet D."/>
            <person name="Casiot C."/>
            <person name="Chane-Woon-Ming B."/>
            <person name="Giloteaux L."/>
            <person name="Barakat M."/>
            <person name="Bonnefoy V."/>
            <person name="Bruneel O."/>
            <person name="Chandler M."/>
            <person name="Cleiss J."/>
            <person name="Duran R."/>
            <person name="Elbaz-Poulichet F."/>
            <person name="Fonknechten N."/>
            <person name="Lauga B."/>
            <person name="Mornico D."/>
            <person name="Ortet P."/>
            <person name="Schaeffer C."/>
            <person name="Siguier P."/>
            <person name="Alexander Thil Smith A."/>
            <person name="Van Dorsselaer A."/>
            <person name="Weissenbach J."/>
            <person name="Medigue C."/>
            <person name="Le Paslier D."/>
        </authorList>
    </citation>
    <scope>NUCLEOTIDE SEQUENCE</scope>
</reference>
<dbReference type="EMBL" id="CABL01000001">
    <property type="protein sequence ID" value="CBH73993.1"/>
    <property type="molecule type" value="Genomic_DNA"/>
</dbReference>
<dbReference type="InterPro" id="IPR000801">
    <property type="entry name" value="Esterase-like"/>
</dbReference>